<protein>
    <recommendedName>
        <fullName evidence="4">Thioredoxin family protein</fullName>
    </recommendedName>
</protein>
<proteinExistence type="predicted"/>
<dbReference type="AlphaFoldDB" id="A0A9D9DDY8"/>
<dbReference type="Proteomes" id="UP000823634">
    <property type="component" value="Unassembled WGS sequence"/>
</dbReference>
<evidence type="ECO:0008006" key="4">
    <source>
        <dbReference type="Google" id="ProtNLM"/>
    </source>
</evidence>
<accession>A0A9D9DDY8</accession>
<feature type="chain" id="PRO_5039704812" description="Thioredoxin family protein" evidence="1">
    <location>
        <begin position="22"/>
        <end position="261"/>
    </location>
</feature>
<evidence type="ECO:0000313" key="3">
    <source>
        <dbReference type="Proteomes" id="UP000823634"/>
    </source>
</evidence>
<dbReference type="EMBL" id="JADINA010000007">
    <property type="protein sequence ID" value="MBO8425868.1"/>
    <property type="molecule type" value="Genomic_DNA"/>
</dbReference>
<keyword evidence="1" id="KW-0732">Signal</keyword>
<organism evidence="2 3">
    <name type="scientific">Candidatus Alloenteromonas pullistercoris</name>
    <dbReference type="NCBI Taxonomy" id="2840785"/>
    <lineage>
        <taxon>Bacteria</taxon>
        <taxon>Bacillati</taxon>
        <taxon>Bacillota</taxon>
        <taxon>Bacillota incertae sedis</taxon>
        <taxon>Candidatus Alloenteromonas</taxon>
    </lineage>
</organism>
<reference evidence="2" key="2">
    <citation type="journal article" date="2021" name="PeerJ">
        <title>Extensive microbial diversity within the chicken gut microbiome revealed by metagenomics and culture.</title>
        <authorList>
            <person name="Gilroy R."/>
            <person name="Ravi A."/>
            <person name="Getino M."/>
            <person name="Pursley I."/>
            <person name="Horton D.L."/>
            <person name="Alikhan N.F."/>
            <person name="Baker D."/>
            <person name="Gharbi K."/>
            <person name="Hall N."/>
            <person name="Watson M."/>
            <person name="Adriaenssens E.M."/>
            <person name="Foster-Nyarko E."/>
            <person name="Jarju S."/>
            <person name="Secka A."/>
            <person name="Antonio M."/>
            <person name="Oren A."/>
            <person name="Chaudhuri R.R."/>
            <person name="La Ragione R."/>
            <person name="Hildebrand F."/>
            <person name="Pallen M.J."/>
        </authorList>
    </citation>
    <scope>NUCLEOTIDE SEQUENCE</scope>
    <source>
        <strain evidence="2">17113</strain>
    </source>
</reference>
<reference evidence="2" key="1">
    <citation type="submission" date="2020-10" db="EMBL/GenBank/DDBJ databases">
        <authorList>
            <person name="Gilroy R."/>
        </authorList>
    </citation>
    <scope>NUCLEOTIDE SEQUENCE</scope>
    <source>
        <strain evidence="2">17113</strain>
    </source>
</reference>
<name>A0A9D9DDY8_9FIRM</name>
<evidence type="ECO:0000256" key="1">
    <source>
        <dbReference type="SAM" id="SignalP"/>
    </source>
</evidence>
<evidence type="ECO:0000313" key="2">
    <source>
        <dbReference type="EMBL" id="MBO8425868.1"/>
    </source>
</evidence>
<feature type="signal peptide" evidence="1">
    <location>
        <begin position="1"/>
        <end position="21"/>
    </location>
</feature>
<sequence length="261" mass="29045">MKRFSPLLTLSILPLCLSCQSASFSFKEEGLPYFDFDYDLLDVTEGNYEYNLRDFDIDEINKRREAGLSSFVLIHTASCSHCLTLEPSFSAVVNANRLLVYSIDDLEGSSALYSDLDDLRGINGEYAKEFAEIYTPLLFAITPDESPLSIDIVGEYRSESGLSKTLANAGNFAQIYNISSYEAYEKAAQKPTYFYENDEELAYFYSSTLPYAKKGTGCNLVDISSWSESQKEEKNAQGGRYLVDGTSSSESQFVLAVSSAS</sequence>
<comment type="caution">
    <text evidence="2">The sequence shown here is derived from an EMBL/GenBank/DDBJ whole genome shotgun (WGS) entry which is preliminary data.</text>
</comment>
<gene>
    <name evidence="2" type="ORF">IAC61_00925</name>
</gene>